<dbReference type="PANTHER" id="PTHR11544">
    <property type="entry name" value="COLD SHOCK DOMAIN CONTAINING PROTEINS"/>
    <property type="match status" value="1"/>
</dbReference>
<dbReference type="InterPro" id="IPR012340">
    <property type="entry name" value="NA-bd_OB-fold"/>
</dbReference>
<dbReference type="OrthoDB" id="9805039at2"/>
<comment type="caution">
    <text evidence="5">The sequence shown here is derived from an EMBL/GenBank/DDBJ whole genome shotgun (WGS) entry which is preliminary data.</text>
</comment>
<reference evidence="5 6" key="1">
    <citation type="submission" date="2018-05" db="EMBL/GenBank/DDBJ databases">
        <title>Mucilaginibacter hurinus sp. nov., isolated from briquette warehouse soil.</title>
        <authorList>
            <person name="Choi L."/>
        </authorList>
    </citation>
    <scope>NUCLEOTIDE SEQUENCE [LARGE SCALE GENOMIC DNA]</scope>
    <source>
        <strain evidence="5 6">ZR32</strain>
    </source>
</reference>
<dbReference type="InterPro" id="IPR019844">
    <property type="entry name" value="CSD_CS"/>
</dbReference>
<protein>
    <submittedName>
        <fullName evidence="5">Cold-shock protein</fullName>
    </submittedName>
</protein>
<dbReference type="SUPFAM" id="SSF50249">
    <property type="entry name" value="Nucleic acid-binding proteins"/>
    <property type="match status" value="1"/>
</dbReference>
<evidence type="ECO:0000256" key="1">
    <source>
        <dbReference type="ARBA" id="ARBA00004496"/>
    </source>
</evidence>
<keyword evidence="6" id="KW-1185">Reference proteome</keyword>
<dbReference type="Gene3D" id="2.40.50.140">
    <property type="entry name" value="Nucleic acid-binding proteins"/>
    <property type="match status" value="1"/>
</dbReference>
<dbReference type="PRINTS" id="PR00050">
    <property type="entry name" value="COLDSHOCK"/>
</dbReference>
<evidence type="ECO:0000256" key="3">
    <source>
        <dbReference type="RuleBase" id="RU000408"/>
    </source>
</evidence>
<dbReference type="InterPro" id="IPR012156">
    <property type="entry name" value="Cold_shock_CspA"/>
</dbReference>
<dbReference type="GO" id="GO:0003676">
    <property type="term" value="F:nucleic acid binding"/>
    <property type="evidence" value="ECO:0007669"/>
    <property type="project" value="InterPro"/>
</dbReference>
<dbReference type="Proteomes" id="UP000253209">
    <property type="component" value="Unassembled WGS sequence"/>
</dbReference>
<evidence type="ECO:0000313" key="5">
    <source>
        <dbReference type="EMBL" id="RCH53992.1"/>
    </source>
</evidence>
<evidence type="ECO:0000256" key="2">
    <source>
        <dbReference type="ARBA" id="ARBA00022490"/>
    </source>
</evidence>
<dbReference type="PROSITE" id="PS51857">
    <property type="entry name" value="CSD_2"/>
    <property type="match status" value="1"/>
</dbReference>
<proteinExistence type="predicted"/>
<dbReference type="InterPro" id="IPR011129">
    <property type="entry name" value="CSD"/>
</dbReference>
<feature type="domain" description="CSD" evidence="4">
    <location>
        <begin position="2"/>
        <end position="63"/>
    </location>
</feature>
<evidence type="ECO:0000313" key="6">
    <source>
        <dbReference type="Proteomes" id="UP000253209"/>
    </source>
</evidence>
<dbReference type="PIRSF" id="PIRSF002599">
    <property type="entry name" value="Cold_shock_A"/>
    <property type="match status" value="1"/>
</dbReference>
<comment type="subcellular location">
    <subcellularLocation>
        <location evidence="1 3">Cytoplasm</location>
    </subcellularLocation>
</comment>
<name>A0A367GKJ6_9SPHI</name>
<dbReference type="PROSITE" id="PS00352">
    <property type="entry name" value="CSD_1"/>
    <property type="match status" value="1"/>
</dbReference>
<evidence type="ECO:0000259" key="4">
    <source>
        <dbReference type="PROSITE" id="PS51857"/>
    </source>
</evidence>
<dbReference type="CDD" id="cd04458">
    <property type="entry name" value="CSP_CDS"/>
    <property type="match status" value="1"/>
</dbReference>
<dbReference type="EMBL" id="QGDC01000009">
    <property type="protein sequence ID" value="RCH53992.1"/>
    <property type="molecule type" value="Genomic_DNA"/>
</dbReference>
<dbReference type="Pfam" id="PF00313">
    <property type="entry name" value="CSD"/>
    <property type="match status" value="1"/>
</dbReference>
<dbReference type="RefSeq" id="WP_114006255.1">
    <property type="nucleotide sequence ID" value="NZ_QGDC01000009.1"/>
</dbReference>
<keyword evidence="2" id="KW-0963">Cytoplasm</keyword>
<dbReference type="InterPro" id="IPR050181">
    <property type="entry name" value="Cold_shock_domain"/>
</dbReference>
<dbReference type="InterPro" id="IPR002059">
    <property type="entry name" value="CSP_DNA-bd"/>
</dbReference>
<dbReference type="AlphaFoldDB" id="A0A367GKJ6"/>
<dbReference type="GO" id="GO:0005829">
    <property type="term" value="C:cytosol"/>
    <property type="evidence" value="ECO:0007669"/>
    <property type="project" value="UniProtKB-ARBA"/>
</dbReference>
<accession>A0A367GKJ6</accession>
<organism evidence="5 6">
    <name type="scientific">Mucilaginibacter hurinus</name>
    <dbReference type="NCBI Taxonomy" id="2201324"/>
    <lineage>
        <taxon>Bacteria</taxon>
        <taxon>Pseudomonadati</taxon>
        <taxon>Bacteroidota</taxon>
        <taxon>Sphingobacteriia</taxon>
        <taxon>Sphingobacteriales</taxon>
        <taxon>Sphingobacteriaceae</taxon>
        <taxon>Mucilaginibacter</taxon>
    </lineage>
</organism>
<gene>
    <name evidence="5" type="ORF">DJ568_15105</name>
</gene>
<sequence>MQNEGTVKFFDTVKGFGFISQSDNRSDVFVHSSGLIDEIRENDKVSYDVEEGKKGLNAVNVQVI</sequence>
<dbReference type="SMART" id="SM00357">
    <property type="entry name" value="CSP"/>
    <property type="match status" value="1"/>
</dbReference>